<protein>
    <submittedName>
        <fullName evidence="1">Uncharacterized protein</fullName>
    </submittedName>
</protein>
<keyword evidence="2" id="KW-1185">Reference proteome</keyword>
<comment type="caution">
    <text evidence="1">The sequence shown here is derived from an EMBL/GenBank/DDBJ whole genome shotgun (WGS) entry which is preliminary data.</text>
</comment>
<dbReference type="EMBL" id="RBKU01000001">
    <property type="protein sequence ID" value="RKR82834.1"/>
    <property type="molecule type" value="Genomic_DNA"/>
</dbReference>
<dbReference type="AlphaFoldDB" id="A0A495J3A2"/>
<accession>A0A495J3A2</accession>
<evidence type="ECO:0000313" key="2">
    <source>
        <dbReference type="Proteomes" id="UP000268007"/>
    </source>
</evidence>
<proteinExistence type="predicted"/>
<organism evidence="1 2">
    <name type="scientific">Mucilaginibacter gracilis</name>
    <dbReference type="NCBI Taxonomy" id="423350"/>
    <lineage>
        <taxon>Bacteria</taxon>
        <taxon>Pseudomonadati</taxon>
        <taxon>Bacteroidota</taxon>
        <taxon>Sphingobacteriia</taxon>
        <taxon>Sphingobacteriales</taxon>
        <taxon>Sphingobacteriaceae</taxon>
        <taxon>Mucilaginibacter</taxon>
    </lineage>
</organism>
<name>A0A495J3A2_9SPHI</name>
<evidence type="ECO:0000313" key="1">
    <source>
        <dbReference type="EMBL" id="RKR82834.1"/>
    </source>
</evidence>
<dbReference type="Proteomes" id="UP000268007">
    <property type="component" value="Unassembled WGS sequence"/>
</dbReference>
<reference evidence="1 2" key="1">
    <citation type="submission" date="2018-10" db="EMBL/GenBank/DDBJ databases">
        <title>Genomic Encyclopedia of Archaeal and Bacterial Type Strains, Phase II (KMG-II): from individual species to whole genera.</title>
        <authorList>
            <person name="Goeker M."/>
        </authorList>
    </citation>
    <scope>NUCLEOTIDE SEQUENCE [LARGE SCALE GENOMIC DNA]</scope>
    <source>
        <strain evidence="1 2">DSM 18602</strain>
    </source>
</reference>
<gene>
    <name evidence="1" type="ORF">BDD43_3024</name>
</gene>
<sequence>METLQESTLNIIREKCSPDWVLGIFNGHVIVNLPNSGEEPRLAYKKAKKEITGCIKEYLPERNIDILIEVRSGSLNCSFKLALTL</sequence>